<evidence type="ECO:0000313" key="3">
    <source>
        <dbReference type="Proteomes" id="UP000004980"/>
    </source>
</evidence>
<organism evidence="2 3">
    <name type="scientific">Paraburkholderia hospita</name>
    <dbReference type="NCBI Taxonomy" id="169430"/>
    <lineage>
        <taxon>Bacteria</taxon>
        <taxon>Pseudomonadati</taxon>
        <taxon>Pseudomonadota</taxon>
        <taxon>Betaproteobacteria</taxon>
        <taxon>Burkholderiales</taxon>
        <taxon>Burkholderiaceae</taxon>
        <taxon>Paraburkholderia</taxon>
    </lineage>
</organism>
<dbReference type="Proteomes" id="UP000004980">
    <property type="component" value="Unassembled WGS sequence"/>
</dbReference>
<feature type="compositionally biased region" description="Basic and acidic residues" evidence="1">
    <location>
        <begin position="26"/>
        <end position="38"/>
    </location>
</feature>
<comment type="caution">
    <text evidence="2">The sequence shown here is derived from an EMBL/GenBank/DDBJ whole genome shotgun (WGS) entry which is preliminary data.</text>
</comment>
<evidence type="ECO:0000313" key="2">
    <source>
        <dbReference type="EMBL" id="EIN03106.1"/>
    </source>
</evidence>
<accession>A0ABP2PZ60</accession>
<keyword evidence="3" id="KW-1185">Reference proteome</keyword>
<gene>
    <name evidence="2" type="ORF">WQE_01750</name>
</gene>
<feature type="non-terminal residue" evidence="2">
    <location>
        <position position="1"/>
    </location>
</feature>
<reference evidence="2 3" key="1">
    <citation type="journal article" date="2012" name="J. Bacteriol.">
        <title>Draft Genome Sequence of the Soil Bacterium Burkholderia terrae Strain BS001, Which Interacts with Fungal Surface Structures.</title>
        <authorList>
            <person name="Nazir R."/>
            <person name="Hansen M.A."/>
            <person name="Sorensen S."/>
            <person name="van Elsas J.D."/>
        </authorList>
    </citation>
    <scope>NUCLEOTIDE SEQUENCE [LARGE SCALE GENOMIC DNA]</scope>
    <source>
        <strain evidence="2 3">BS001</strain>
    </source>
</reference>
<protein>
    <submittedName>
        <fullName evidence="2">Uncharacterized protein</fullName>
    </submittedName>
</protein>
<name>A0ABP2PZ60_9BURK</name>
<evidence type="ECO:0000256" key="1">
    <source>
        <dbReference type="SAM" id="MobiDB-lite"/>
    </source>
</evidence>
<dbReference type="EMBL" id="AKAU01000011">
    <property type="protein sequence ID" value="EIN03106.1"/>
    <property type="molecule type" value="Genomic_DNA"/>
</dbReference>
<feature type="region of interest" description="Disordered" evidence="1">
    <location>
        <begin position="11"/>
        <end position="46"/>
    </location>
</feature>
<feature type="region of interest" description="Disordered" evidence="1">
    <location>
        <begin position="64"/>
        <end position="83"/>
    </location>
</feature>
<sequence length="112" mass="12536">PAEPLAQLVRQRLAGGGNVGGSQAREQTDERRTADRRALRGLNHTTRNHEKAAFYALPEVRLPDGMSKERCGHPADAANPGKHWERRIRSRRRTLATAAFQPALLRPIRRNG</sequence>
<proteinExistence type="predicted"/>